<name>A0A1I7XY39_9BILA</name>
<organism evidence="1 2">
    <name type="scientific">Steinernema glaseri</name>
    <dbReference type="NCBI Taxonomy" id="37863"/>
    <lineage>
        <taxon>Eukaryota</taxon>
        <taxon>Metazoa</taxon>
        <taxon>Ecdysozoa</taxon>
        <taxon>Nematoda</taxon>
        <taxon>Chromadorea</taxon>
        <taxon>Rhabditida</taxon>
        <taxon>Tylenchina</taxon>
        <taxon>Panagrolaimomorpha</taxon>
        <taxon>Strongyloidoidea</taxon>
        <taxon>Steinernematidae</taxon>
        <taxon>Steinernema</taxon>
    </lineage>
</organism>
<accession>A0A1I7XY39</accession>
<reference evidence="2" key="1">
    <citation type="submission" date="2016-11" db="UniProtKB">
        <authorList>
            <consortium name="WormBaseParasite"/>
        </authorList>
    </citation>
    <scope>IDENTIFICATION</scope>
</reference>
<evidence type="ECO:0000313" key="2">
    <source>
        <dbReference type="WBParaSite" id="L893_g10787.t1"/>
    </source>
</evidence>
<sequence length="94" mass="10372">MAAATSGSTTNGRKSLEKSFLHSRRKKLIMQKCINSLGSKVLELEGSDSPCATSGPLLWEMIENTRPYPWPYPFPLPCTGAFNEQNFVPRGISP</sequence>
<evidence type="ECO:0000313" key="1">
    <source>
        <dbReference type="Proteomes" id="UP000095287"/>
    </source>
</evidence>
<dbReference type="Proteomes" id="UP000095287">
    <property type="component" value="Unplaced"/>
</dbReference>
<proteinExistence type="predicted"/>
<keyword evidence="1" id="KW-1185">Reference proteome</keyword>
<dbReference type="AlphaFoldDB" id="A0A1I7XY39"/>
<dbReference type="WBParaSite" id="L893_g10787.t1">
    <property type="protein sequence ID" value="L893_g10787.t1"/>
    <property type="gene ID" value="L893_g10787"/>
</dbReference>
<protein>
    <submittedName>
        <fullName evidence="2">UBC core domain-containing protein</fullName>
    </submittedName>
</protein>